<accession>A0A6G3X4A7</accession>
<dbReference type="InterPro" id="IPR023213">
    <property type="entry name" value="CAT-like_dom_sf"/>
</dbReference>
<proteinExistence type="predicted"/>
<evidence type="ECO:0000313" key="1">
    <source>
        <dbReference type="EMBL" id="NEE12524.1"/>
    </source>
</evidence>
<reference evidence="1" key="1">
    <citation type="submission" date="2020-01" db="EMBL/GenBank/DDBJ databases">
        <title>Insect and environment-associated Actinomycetes.</title>
        <authorList>
            <person name="Currrie C."/>
            <person name="Chevrette M."/>
            <person name="Carlson C."/>
            <person name="Stubbendieck R."/>
            <person name="Wendt-Pienkowski E."/>
        </authorList>
    </citation>
    <scope>NUCLEOTIDE SEQUENCE</scope>
    <source>
        <strain evidence="1">SID7499</strain>
    </source>
</reference>
<feature type="non-terminal residue" evidence="1">
    <location>
        <position position="69"/>
    </location>
</feature>
<organism evidence="1">
    <name type="scientific">Streptomyces sp. SID7499</name>
    <dbReference type="NCBI Taxonomy" id="2706086"/>
    <lineage>
        <taxon>Bacteria</taxon>
        <taxon>Bacillati</taxon>
        <taxon>Actinomycetota</taxon>
        <taxon>Actinomycetes</taxon>
        <taxon>Kitasatosporales</taxon>
        <taxon>Streptomycetaceae</taxon>
        <taxon>Streptomyces</taxon>
    </lineage>
</organism>
<sequence>RILPADGTPFELHGAEPARAYVFDLRSEIPVRAWLTGTGAGEQMLTLVVHRVAADDRFAATLVRGLSAA</sequence>
<protein>
    <recommendedName>
        <fullName evidence="2">Condensation domain-containing protein</fullName>
    </recommendedName>
</protein>
<name>A0A6G3X4A7_9ACTN</name>
<dbReference type="SUPFAM" id="SSF52777">
    <property type="entry name" value="CoA-dependent acyltransferases"/>
    <property type="match status" value="1"/>
</dbReference>
<comment type="caution">
    <text evidence="1">The sequence shown here is derived from an EMBL/GenBank/DDBJ whole genome shotgun (WGS) entry which is preliminary data.</text>
</comment>
<dbReference type="AlphaFoldDB" id="A0A6G3X4A7"/>
<evidence type="ECO:0008006" key="2">
    <source>
        <dbReference type="Google" id="ProtNLM"/>
    </source>
</evidence>
<dbReference type="EMBL" id="JAAGMN010004180">
    <property type="protein sequence ID" value="NEE12524.1"/>
    <property type="molecule type" value="Genomic_DNA"/>
</dbReference>
<gene>
    <name evidence="1" type="ORF">G3M58_39470</name>
</gene>
<dbReference type="Gene3D" id="3.30.559.10">
    <property type="entry name" value="Chloramphenicol acetyltransferase-like domain"/>
    <property type="match status" value="1"/>
</dbReference>
<feature type="non-terminal residue" evidence="1">
    <location>
        <position position="1"/>
    </location>
</feature>